<reference evidence="12" key="1">
    <citation type="submission" date="2021-07" db="EMBL/GenBank/DDBJ databases">
        <authorList>
            <person name="Branca A.L. A."/>
        </authorList>
    </citation>
    <scope>NUCLEOTIDE SEQUENCE</scope>
</reference>
<comment type="similarity">
    <text evidence="3">Belongs to the RBT5 family.</text>
</comment>
<keyword evidence="8" id="KW-0449">Lipoprotein</keyword>
<proteinExistence type="inferred from homology"/>
<dbReference type="OrthoDB" id="4505683at2759"/>
<evidence type="ECO:0000256" key="8">
    <source>
        <dbReference type="ARBA" id="ARBA00023288"/>
    </source>
</evidence>
<evidence type="ECO:0000256" key="5">
    <source>
        <dbReference type="ARBA" id="ARBA00022622"/>
    </source>
</evidence>
<feature type="chain" id="PRO_5040864169" description="CFEM domain-containing protein" evidence="10">
    <location>
        <begin position="21"/>
        <end position="180"/>
    </location>
</feature>
<evidence type="ECO:0000256" key="4">
    <source>
        <dbReference type="ARBA" id="ARBA00022525"/>
    </source>
</evidence>
<evidence type="ECO:0000256" key="3">
    <source>
        <dbReference type="ARBA" id="ARBA00010031"/>
    </source>
</evidence>
<evidence type="ECO:0000256" key="6">
    <source>
        <dbReference type="ARBA" id="ARBA00022729"/>
    </source>
</evidence>
<keyword evidence="5" id="KW-0336">GPI-anchor</keyword>
<dbReference type="Pfam" id="PF05730">
    <property type="entry name" value="CFEM"/>
    <property type="match status" value="1"/>
</dbReference>
<feature type="domain" description="CFEM" evidence="11">
    <location>
        <begin position="28"/>
        <end position="76"/>
    </location>
</feature>
<name>A0A9W4MN52_PENOL</name>
<organism evidence="12 13">
    <name type="scientific">Penicillium olsonii</name>
    <dbReference type="NCBI Taxonomy" id="99116"/>
    <lineage>
        <taxon>Eukaryota</taxon>
        <taxon>Fungi</taxon>
        <taxon>Dikarya</taxon>
        <taxon>Ascomycota</taxon>
        <taxon>Pezizomycotina</taxon>
        <taxon>Eurotiomycetes</taxon>
        <taxon>Eurotiomycetidae</taxon>
        <taxon>Eurotiales</taxon>
        <taxon>Aspergillaceae</taxon>
        <taxon>Penicillium</taxon>
    </lineage>
</organism>
<evidence type="ECO:0000256" key="7">
    <source>
        <dbReference type="ARBA" id="ARBA00023157"/>
    </source>
</evidence>
<evidence type="ECO:0000256" key="9">
    <source>
        <dbReference type="SAM" id="Phobius"/>
    </source>
</evidence>
<dbReference type="EMBL" id="CAJVOS010000008">
    <property type="protein sequence ID" value="CAG7963765.1"/>
    <property type="molecule type" value="Genomic_DNA"/>
</dbReference>
<sequence>MKLTIFLPLTAFLSWAVADSADPREEASVCLVTCLDGAAATAGCHNSVDYECACPSTVFKDALATCMKNNCTADDITGMSLFPSTEFRLNFSLGPMDLPFLFWHMLIALVHIRSRWKDSRVPLRDTGAIKNCTYFIVYIMFNSLLDILSFSFSTTFCSLYLDMYQIRLGLTIHGWYAAQW</sequence>
<comment type="caution">
    <text evidence="12">The sequence shown here is derived from an EMBL/GenBank/DDBJ whole genome shotgun (WGS) entry which is preliminary data.</text>
</comment>
<keyword evidence="7" id="KW-1015">Disulfide bond</keyword>
<dbReference type="GO" id="GO:0005576">
    <property type="term" value="C:extracellular region"/>
    <property type="evidence" value="ECO:0007669"/>
    <property type="project" value="UniProtKB-SubCell"/>
</dbReference>
<keyword evidence="9" id="KW-0472">Membrane</keyword>
<evidence type="ECO:0000256" key="2">
    <source>
        <dbReference type="ARBA" id="ARBA00004613"/>
    </source>
</evidence>
<protein>
    <recommendedName>
        <fullName evidence="11">CFEM domain-containing protein</fullName>
    </recommendedName>
</protein>
<dbReference type="AlphaFoldDB" id="A0A9W4MN52"/>
<feature type="signal peptide" evidence="10">
    <location>
        <begin position="1"/>
        <end position="20"/>
    </location>
</feature>
<keyword evidence="9" id="KW-0812">Transmembrane</keyword>
<keyword evidence="5" id="KW-0325">Glycoprotein</keyword>
<feature type="transmembrane region" description="Helical" evidence="9">
    <location>
        <begin position="89"/>
        <end position="112"/>
    </location>
</feature>
<keyword evidence="6 10" id="KW-0732">Signal</keyword>
<evidence type="ECO:0000313" key="13">
    <source>
        <dbReference type="Proteomes" id="UP001153618"/>
    </source>
</evidence>
<dbReference type="Proteomes" id="UP001153618">
    <property type="component" value="Unassembled WGS sequence"/>
</dbReference>
<feature type="transmembrane region" description="Helical" evidence="9">
    <location>
        <begin position="133"/>
        <end position="161"/>
    </location>
</feature>
<keyword evidence="4" id="KW-0964">Secreted</keyword>
<evidence type="ECO:0000256" key="10">
    <source>
        <dbReference type="SAM" id="SignalP"/>
    </source>
</evidence>
<keyword evidence="9" id="KW-1133">Transmembrane helix</keyword>
<gene>
    <name evidence="12" type="ORF">POLS_LOCUS831</name>
</gene>
<evidence type="ECO:0000313" key="12">
    <source>
        <dbReference type="EMBL" id="CAG7963765.1"/>
    </source>
</evidence>
<comment type="subcellular location">
    <subcellularLocation>
        <location evidence="1">Membrane</location>
        <topology evidence="1">Lipid-anchor</topology>
        <topology evidence="1">GPI-anchor</topology>
    </subcellularLocation>
    <subcellularLocation>
        <location evidence="2">Secreted</location>
    </subcellularLocation>
</comment>
<keyword evidence="13" id="KW-1185">Reference proteome</keyword>
<dbReference type="GO" id="GO:0098552">
    <property type="term" value="C:side of membrane"/>
    <property type="evidence" value="ECO:0007669"/>
    <property type="project" value="UniProtKB-KW"/>
</dbReference>
<dbReference type="InterPro" id="IPR008427">
    <property type="entry name" value="Extracellular_membr_CFEM_dom"/>
</dbReference>
<evidence type="ECO:0000259" key="11">
    <source>
        <dbReference type="Pfam" id="PF05730"/>
    </source>
</evidence>
<evidence type="ECO:0000256" key="1">
    <source>
        <dbReference type="ARBA" id="ARBA00004589"/>
    </source>
</evidence>
<accession>A0A9W4MN52</accession>